<dbReference type="RefSeq" id="WP_007040174.1">
    <property type="nucleotide sequence ID" value="NZ_AFWT01000008.1"/>
</dbReference>
<feature type="compositionally biased region" description="Polar residues" evidence="1">
    <location>
        <begin position="1"/>
        <end position="11"/>
    </location>
</feature>
<accession>G2DZJ7</accession>
<evidence type="ECO:0000256" key="1">
    <source>
        <dbReference type="SAM" id="MobiDB-lite"/>
    </source>
</evidence>
<dbReference type="OrthoDB" id="7801464at2"/>
<evidence type="ECO:0008006" key="4">
    <source>
        <dbReference type="Google" id="ProtNLM"/>
    </source>
</evidence>
<evidence type="ECO:0000313" key="2">
    <source>
        <dbReference type="EMBL" id="EGV32224.1"/>
    </source>
</evidence>
<sequence>MTVDQPLSASWTAPRDRKRPNHLHDAARPAILALLTLASPSGVYAKDAQERHGFDWAVSVETELDLALNQAATNDGDIELFILGQWYFSNRTQLYGLYGNEIDYTESSSGAQFGAPSHVVYQVYAEFDRADNRLRIGKFAPVFGNSWSLAKGVAAAYLAEDYELTECLGASLAHKTENGSLTVSLFSSADTVLPADAVCKLGKNVSFDAVGSYPSGHLNNVALEWAHTIHKGRLSLGARYLPGVSTSEDDEIGGVASLLRQIGDAWSLYAEVAAFDGYQGMNQSAQYTELNTAYQYKRLTFSLTYAYRRLSQSSNTSLISVGIDYDWHDGFKLQTGLSIVATAGRPEGYLSFDLIIPLRLPKYG</sequence>
<evidence type="ECO:0000313" key="3">
    <source>
        <dbReference type="Proteomes" id="UP000004200"/>
    </source>
</evidence>
<dbReference type="EMBL" id="AFWT01000008">
    <property type="protein sequence ID" value="EGV32224.1"/>
    <property type="molecule type" value="Genomic_DNA"/>
</dbReference>
<comment type="caution">
    <text evidence="2">The sequence shown here is derived from an EMBL/GenBank/DDBJ whole genome shotgun (WGS) entry which is preliminary data.</text>
</comment>
<dbReference type="SUPFAM" id="SSF56935">
    <property type="entry name" value="Porins"/>
    <property type="match status" value="1"/>
</dbReference>
<proteinExistence type="predicted"/>
<dbReference type="eggNOG" id="ENOG502Z7NJ">
    <property type="taxonomic scope" value="Bacteria"/>
</dbReference>
<name>G2DZJ7_9GAMM</name>
<protein>
    <recommendedName>
        <fullName evidence="4">Porin domain-containing protein</fullName>
    </recommendedName>
</protein>
<dbReference type="AlphaFoldDB" id="G2DZJ7"/>
<dbReference type="Proteomes" id="UP000004200">
    <property type="component" value="Unassembled WGS sequence"/>
</dbReference>
<feature type="region of interest" description="Disordered" evidence="1">
    <location>
        <begin position="1"/>
        <end position="22"/>
    </location>
</feature>
<keyword evidence="3" id="KW-1185">Reference proteome</keyword>
<gene>
    <name evidence="2" type="ORF">ThidrDRAFT_1460</name>
</gene>
<organism evidence="2 3">
    <name type="scientific">Thiorhodococcus drewsii AZ1</name>
    <dbReference type="NCBI Taxonomy" id="765913"/>
    <lineage>
        <taxon>Bacteria</taxon>
        <taxon>Pseudomonadati</taxon>
        <taxon>Pseudomonadota</taxon>
        <taxon>Gammaproteobacteria</taxon>
        <taxon>Chromatiales</taxon>
        <taxon>Chromatiaceae</taxon>
        <taxon>Thiorhodococcus</taxon>
    </lineage>
</organism>
<reference evidence="2 3" key="1">
    <citation type="submission" date="2011-06" db="EMBL/GenBank/DDBJ databases">
        <title>The draft genome of Thiorhodococcus drewsii AZ1.</title>
        <authorList>
            <consortium name="US DOE Joint Genome Institute (JGI-PGF)"/>
            <person name="Lucas S."/>
            <person name="Han J."/>
            <person name="Lapidus A."/>
            <person name="Cheng J.-F."/>
            <person name="Goodwin L."/>
            <person name="Pitluck S."/>
            <person name="Peters L."/>
            <person name="Land M.L."/>
            <person name="Hauser L."/>
            <person name="Vogl K."/>
            <person name="Liu Z."/>
            <person name="Imhoff J."/>
            <person name="Thiel V."/>
            <person name="Frigaard N.-U."/>
            <person name="Bryant D.A."/>
            <person name="Woyke T.J."/>
        </authorList>
    </citation>
    <scope>NUCLEOTIDE SEQUENCE [LARGE SCALE GENOMIC DNA]</scope>
    <source>
        <strain evidence="2 3">AZ1</strain>
    </source>
</reference>